<evidence type="ECO:0000256" key="1">
    <source>
        <dbReference type="SAM" id="MobiDB-lite"/>
    </source>
</evidence>
<dbReference type="Proteomes" id="UP001387364">
    <property type="component" value="Chromosome"/>
</dbReference>
<feature type="compositionally biased region" description="Basic residues" evidence="1">
    <location>
        <begin position="128"/>
        <end position="137"/>
    </location>
</feature>
<keyword evidence="3" id="KW-1185">Reference proteome</keyword>
<sequence>MKLTIYYDGQFYVGIIEMVSGKTLKAYRYIFSAEPKDQEILDFINRDLLKHIEKHDQKGITIQNDLPKKVNPKRLQRMVSKEMKQANISTKAQEAIQEEYALRKKEKSRKNKHQQEELKRFKRELKIQKAKKKHKGR</sequence>
<accession>A0ABZ2N1K7</accession>
<dbReference type="RefSeq" id="WP_338749216.1">
    <property type="nucleotide sequence ID" value="NZ_CP147404.1"/>
</dbReference>
<feature type="compositionally biased region" description="Basic and acidic residues" evidence="1">
    <location>
        <begin position="113"/>
        <end position="127"/>
    </location>
</feature>
<dbReference type="PIRSF" id="PIRSF021328">
    <property type="entry name" value="UCP021328"/>
    <property type="match status" value="1"/>
</dbReference>
<proteinExistence type="predicted"/>
<dbReference type="EMBL" id="CP147404">
    <property type="protein sequence ID" value="WXB91584.1"/>
    <property type="molecule type" value="Genomic_DNA"/>
</dbReference>
<organism evidence="2 3">
    <name type="scientific">Bacillus kandeliae</name>
    <dbReference type="NCBI Taxonomy" id="3129297"/>
    <lineage>
        <taxon>Bacteria</taxon>
        <taxon>Bacillati</taxon>
        <taxon>Bacillota</taxon>
        <taxon>Bacilli</taxon>
        <taxon>Bacillales</taxon>
        <taxon>Bacillaceae</taxon>
        <taxon>Bacillus</taxon>
    </lineage>
</organism>
<dbReference type="InterPro" id="IPR016787">
    <property type="entry name" value="UCP021328"/>
</dbReference>
<protein>
    <submittedName>
        <fullName evidence="2">YjdF family protein</fullName>
    </submittedName>
</protein>
<dbReference type="Pfam" id="PF11208">
    <property type="entry name" value="DUF2992"/>
    <property type="match status" value="1"/>
</dbReference>
<gene>
    <name evidence="2" type="ORF">WDJ61_09865</name>
</gene>
<name>A0ABZ2N1K7_9BACI</name>
<evidence type="ECO:0000313" key="2">
    <source>
        <dbReference type="EMBL" id="WXB91584.1"/>
    </source>
</evidence>
<feature type="region of interest" description="Disordered" evidence="1">
    <location>
        <begin position="103"/>
        <end position="137"/>
    </location>
</feature>
<reference evidence="2 3" key="1">
    <citation type="submission" date="2024-02" db="EMBL/GenBank/DDBJ databases">
        <title>Seven novel Bacillus-like species.</title>
        <authorList>
            <person name="Liu G."/>
        </authorList>
    </citation>
    <scope>NUCLEOTIDE SEQUENCE [LARGE SCALE GENOMIC DNA]</scope>
    <source>
        <strain evidence="2 3">FJAT-52991</strain>
    </source>
</reference>
<evidence type="ECO:0000313" key="3">
    <source>
        <dbReference type="Proteomes" id="UP001387364"/>
    </source>
</evidence>